<evidence type="ECO:0000313" key="9">
    <source>
        <dbReference type="Proteomes" id="UP000473885"/>
    </source>
</evidence>
<dbReference type="Proteomes" id="UP000473885">
    <property type="component" value="Unassembled WGS sequence"/>
</dbReference>
<dbReference type="GO" id="GO:0007155">
    <property type="term" value="P:cell adhesion"/>
    <property type="evidence" value="ECO:0007669"/>
    <property type="project" value="InterPro"/>
</dbReference>
<comment type="subcellular location">
    <subcellularLocation>
        <location evidence="5">Secreted</location>
    </subcellularLocation>
    <subcellularLocation>
        <location evidence="5">Bacterial flagellum</location>
    </subcellularLocation>
</comment>
<keyword evidence="8" id="KW-0969">Cilium</keyword>
<protein>
    <recommendedName>
        <fullName evidence="5">Flagellar hook-associated protein 2</fullName>
        <shortName evidence="5">HAP2</shortName>
    </recommendedName>
    <alternativeName>
        <fullName evidence="5">Flagellar cap protein</fullName>
    </alternativeName>
</protein>
<comment type="similarity">
    <text evidence="1 5">Belongs to the FliD family.</text>
</comment>
<sequence length="517" mass="58634">MGEVGGISSTGNRFIGLATGMNTDDVVKKMLTGDQAKVDRAKQQQQYTEWKQESYVETIKEFRDLQSTFLDVLSPDDTNLMKSFAYTSTKATIENINENGGILDVTSLAGARKGKYQIIVKHMAKAAAVESGNLPEKINGAINFNIKIKGKSIDIKIPEDKTKEGRTAKELVSQLKNYEVSVDGKNEKLSDYLNISYSELTGKMTIASKTMGVDSTLEISSLDGSLKNVLGIDNKKVIGENAVAEIKEPGQTDFTEVIKDTNTFTIDNIKYDINSADKSKLVTINVKSDTSESVKKIKKFVEKYNSLIDKFNGKLSEKKNYKFKPLIEAQKKDMKEDEIKRWDEKCKEGILRNDMDLNNMLSNMRRAFLDGVKDAGITLRDIGITTSKDYNKKGKLEIDEGKLTKALEEDSDKIQDLFLKSSDKYEEKGIFNRVNDILNNHVGREGTIVKKAGYKDSRWLKDSYLSKNIVRQEKKIKELETRMFEKQERYYQMFARLERAMNQMNSQANWFAMQMGQ</sequence>
<accession>A0A6M0R8E4</accession>
<dbReference type="GO" id="GO:0071973">
    <property type="term" value="P:bacterial-type flagellum-dependent cell motility"/>
    <property type="evidence" value="ECO:0007669"/>
    <property type="project" value="TreeGrafter"/>
</dbReference>
<gene>
    <name evidence="8" type="ORF">FDF74_01430</name>
</gene>
<feature type="domain" description="Flagellar hook-associated protein 2 N-terminal" evidence="6">
    <location>
        <begin position="19"/>
        <end position="126"/>
    </location>
</feature>
<dbReference type="InterPro" id="IPR040026">
    <property type="entry name" value="FliD"/>
</dbReference>
<dbReference type="EMBL" id="SXDP01000001">
    <property type="protein sequence ID" value="NEZ45869.1"/>
    <property type="molecule type" value="Genomic_DNA"/>
</dbReference>
<comment type="caution">
    <text evidence="8">The sequence shown here is derived from an EMBL/GenBank/DDBJ whole genome shotgun (WGS) entry which is preliminary data.</text>
</comment>
<dbReference type="InterPro" id="IPR010809">
    <property type="entry name" value="FliD_C"/>
</dbReference>
<evidence type="ECO:0000259" key="6">
    <source>
        <dbReference type="Pfam" id="PF02465"/>
    </source>
</evidence>
<dbReference type="Pfam" id="PF07195">
    <property type="entry name" value="FliD_C"/>
    <property type="match status" value="1"/>
</dbReference>
<keyword evidence="8" id="KW-0282">Flagellum</keyword>
<proteinExistence type="inferred from homology"/>
<evidence type="ECO:0000256" key="5">
    <source>
        <dbReference type="RuleBase" id="RU362066"/>
    </source>
</evidence>
<dbReference type="PANTHER" id="PTHR30288:SF0">
    <property type="entry name" value="FLAGELLAR HOOK-ASSOCIATED PROTEIN 2"/>
    <property type="match status" value="1"/>
</dbReference>
<comment type="function">
    <text evidence="5">Required for morphogenesis and for the elongation of the flagellar filament by facilitating polymerization of the flagellin monomers at the tip of growing filament. Forms a capping structure, which prevents flagellin subunits (transported through the central channel of the flagellum) from leaking out without polymerization at the distal end.</text>
</comment>
<keyword evidence="8" id="KW-0966">Cell projection</keyword>
<name>A0A6M0R8E4_9CLOT</name>
<dbReference type="PANTHER" id="PTHR30288">
    <property type="entry name" value="FLAGELLAR CAP/ASSEMBLY PROTEIN FLID"/>
    <property type="match status" value="1"/>
</dbReference>
<dbReference type="InterPro" id="IPR003481">
    <property type="entry name" value="FliD_N"/>
</dbReference>
<organism evidence="8 9">
    <name type="scientific">Clostridium niameyense</name>
    <dbReference type="NCBI Taxonomy" id="1622073"/>
    <lineage>
        <taxon>Bacteria</taxon>
        <taxon>Bacillati</taxon>
        <taxon>Bacillota</taxon>
        <taxon>Clostridia</taxon>
        <taxon>Eubacteriales</taxon>
        <taxon>Clostridiaceae</taxon>
        <taxon>Clostridium</taxon>
    </lineage>
</organism>
<evidence type="ECO:0000256" key="4">
    <source>
        <dbReference type="ARBA" id="ARBA00023143"/>
    </source>
</evidence>
<dbReference type="Pfam" id="PF02465">
    <property type="entry name" value="FliD_N"/>
    <property type="match status" value="1"/>
</dbReference>
<dbReference type="GO" id="GO:0005576">
    <property type="term" value="C:extracellular region"/>
    <property type="evidence" value="ECO:0007669"/>
    <property type="project" value="UniProtKB-SubCell"/>
</dbReference>
<dbReference type="GO" id="GO:0009424">
    <property type="term" value="C:bacterial-type flagellum hook"/>
    <property type="evidence" value="ECO:0007669"/>
    <property type="project" value="UniProtKB-UniRule"/>
</dbReference>
<evidence type="ECO:0000313" key="8">
    <source>
        <dbReference type="EMBL" id="NEZ45869.1"/>
    </source>
</evidence>
<keyword evidence="9" id="KW-1185">Reference proteome</keyword>
<dbReference type="AlphaFoldDB" id="A0A6M0R8E4"/>
<reference evidence="8 9" key="1">
    <citation type="submission" date="2019-04" db="EMBL/GenBank/DDBJ databases">
        <title>Genome sequencing of Clostridium botulinum Groups I-IV and Clostridium butyricum.</title>
        <authorList>
            <person name="Brunt J."/>
            <person name="Van Vliet A.H.M."/>
            <person name="Stringer S.C."/>
            <person name="Carter A.T."/>
            <person name="Peck M.W."/>
        </authorList>
    </citation>
    <scope>NUCLEOTIDE SEQUENCE [LARGE SCALE GENOMIC DNA]</scope>
    <source>
        <strain evidence="8 9">IFR 18/094</strain>
    </source>
</reference>
<dbReference type="RefSeq" id="WP_163248242.1">
    <property type="nucleotide sequence ID" value="NZ_SXDP01000001.1"/>
</dbReference>
<keyword evidence="5" id="KW-0964">Secreted</keyword>
<dbReference type="GO" id="GO:0009421">
    <property type="term" value="C:bacterial-type flagellum filament cap"/>
    <property type="evidence" value="ECO:0007669"/>
    <property type="project" value="InterPro"/>
</dbReference>
<keyword evidence="4 5" id="KW-0975">Bacterial flagellum</keyword>
<evidence type="ECO:0000256" key="3">
    <source>
        <dbReference type="ARBA" id="ARBA00023054"/>
    </source>
</evidence>
<feature type="domain" description="Flagellar hook-associated protein 2 C-terminal" evidence="7">
    <location>
        <begin position="254"/>
        <end position="506"/>
    </location>
</feature>
<comment type="subunit">
    <text evidence="2 5">Homopentamer.</text>
</comment>
<keyword evidence="3" id="KW-0175">Coiled coil</keyword>
<evidence type="ECO:0000256" key="2">
    <source>
        <dbReference type="ARBA" id="ARBA00011255"/>
    </source>
</evidence>
<evidence type="ECO:0000256" key="1">
    <source>
        <dbReference type="ARBA" id="ARBA00009764"/>
    </source>
</evidence>
<evidence type="ECO:0000259" key="7">
    <source>
        <dbReference type="Pfam" id="PF07195"/>
    </source>
</evidence>